<dbReference type="EC" id="2.2.1.1" evidence="10"/>
<dbReference type="InterPro" id="IPR049557">
    <property type="entry name" value="Transketolase_CS"/>
</dbReference>
<dbReference type="GO" id="GO:0004802">
    <property type="term" value="F:transketolase activity"/>
    <property type="evidence" value="ECO:0007669"/>
    <property type="project" value="UniProtKB-EC"/>
</dbReference>
<keyword evidence="11" id="KW-1185">Reference proteome</keyword>
<dbReference type="InterPro" id="IPR005474">
    <property type="entry name" value="Transketolase_N"/>
</dbReference>
<evidence type="ECO:0000313" key="11">
    <source>
        <dbReference type="Proteomes" id="UP001240643"/>
    </source>
</evidence>
<dbReference type="InterPro" id="IPR005475">
    <property type="entry name" value="Transketolase-like_Pyr-bd"/>
</dbReference>
<dbReference type="Pfam" id="PF22613">
    <property type="entry name" value="Transketolase_C_1"/>
    <property type="match status" value="1"/>
</dbReference>
<dbReference type="PANTHER" id="PTHR43522:SF2">
    <property type="entry name" value="TRANSKETOLASE 1-RELATED"/>
    <property type="match status" value="1"/>
</dbReference>
<dbReference type="SMART" id="SM00861">
    <property type="entry name" value="Transket_pyr"/>
    <property type="match status" value="1"/>
</dbReference>
<dbReference type="Proteomes" id="UP001240643">
    <property type="component" value="Unassembled WGS sequence"/>
</dbReference>
<keyword evidence="5" id="KW-0479">Metal-binding</keyword>
<evidence type="ECO:0000256" key="4">
    <source>
        <dbReference type="ARBA" id="ARBA00022679"/>
    </source>
</evidence>
<dbReference type="PANTHER" id="PTHR43522">
    <property type="entry name" value="TRANSKETOLASE"/>
    <property type="match status" value="1"/>
</dbReference>
<keyword evidence="4 10" id="KW-0808">Transferase</keyword>
<comment type="catalytic activity">
    <reaction evidence="8">
        <text>D-sedoheptulose 7-phosphate + D-glyceraldehyde 3-phosphate = aldehydo-D-ribose 5-phosphate + D-xylulose 5-phosphate</text>
        <dbReference type="Rhea" id="RHEA:10508"/>
        <dbReference type="ChEBI" id="CHEBI:57483"/>
        <dbReference type="ChEBI" id="CHEBI:57737"/>
        <dbReference type="ChEBI" id="CHEBI:58273"/>
        <dbReference type="ChEBI" id="CHEBI:59776"/>
        <dbReference type="EC" id="2.2.1.1"/>
    </reaction>
</comment>
<evidence type="ECO:0000256" key="1">
    <source>
        <dbReference type="ARBA" id="ARBA00001946"/>
    </source>
</evidence>
<evidence type="ECO:0000256" key="6">
    <source>
        <dbReference type="ARBA" id="ARBA00022842"/>
    </source>
</evidence>
<proteinExistence type="inferred from homology"/>
<dbReference type="SUPFAM" id="SSF52518">
    <property type="entry name" value="Thiamin diphosphate-binding fold (THDP-binding)"/>
    <property type="match status" value="2"/>
</dbReference>
<comment type="similarity">
    <text evidence="3">Belongs to the transketolase family.</text>
</comment>
<evidence type="ECO:0000256" key="3">
    <source>
        <dbReference type="ARBA" id="ARBA00007131"/>
    </source>
</evidence>
<accession>A0ABU0M023</accession>
<comment type="cofactor">
    <cofactor evidence="2">
        <name>thiamine diphosphate</name>
        <dbReference type="ChEBI" id="CHEBI:58937"/>
    </cofactor>
</comment>
<evidence type="ECO:0000259" key="9">
    <source>
        <dbReference type="SMART" id="SM00861"/>
    </source>
</evidence>
<dbReference type="Pfam" id="PF00456">
    <property type="entry name" value="Transketolase_N"/>
    <property type="match status" value="1"/>
</dbReference>
<dbReference type="CDD" id="cd07033">
    <property type="entry name" value="TPP_PYR_DXS_TK_like"/>
    <property type="match status" value="1"/>
</dbReference>
<dbReference type="InterPro" id="IPR055152">
    <property type="entry name" value="Transketolase-like_C_2"/>
</dbReference>
<organism evidence="10 11">
    <name type="scientific">Mycoplasmoides fastidiosum</name>
    <dbReference type="NCBI Taxonomy" id="92758"/>
    <lineage>
        <taxon>Bacteria</taxon>
        <taxon>Bacillati</taxon>
        <taxon>Mycoplasmatota</taxon>
        <taxon>Mycoplasmoidales</taxon>
        <taxon>Mycoplasmoidaceae</taxon>
        <taxon>Mycoplasmoides</taxon>
    </lineage>
</organism>
<feature type="domain" description="Transketolase-like pyrimidine-binding" evidence="9">
    <location>
        <begin position="350"/>
        <end position="522"/>
    </location>
</feature>
<dbReference type="CDD" id="cd02012">
    <property type="entry name" value="TPP_TK"/>
    <property type="match status" value="1"/>
</dbReference>
<reference evidence="10" key="1">
    <citation type="submission" date="2023-07" db="EMBL/GenBank/DDBJ databases">
        <title>Genomic Encyclopedia of Type Strains, Phase IV (KMG-IV): sequencing the most valuable type-strain genomes for metagenomic binning, comparative biology and taxonomic classification.</title>
        <authorList>
            <person name="Goeker M."/>
        </authorList>
    </citation>
    <scope>NUCLEOTIDE SEQUENCE [LARGE SCALE GENOMIC DNA]</scope>
    <source>
        <strain evidence="10">DSM 21204</strain>
    </source>
</reference>
<dbReference type="InterPro" id="IPR029061">
    <property type="entry name" value="THDP-binding"/>
</dbReference>
<name>A0ABU0M023_9BACT</name>
<dbReference type="PROSITE" id="PS00802">
    <property type="entry name" value="TRANSKETOLASE_2"/>
    <property type="match status" value="1"/>
</dbReference>
<protein>
    <submittedName>
        <fullName evidence="10">Transketolase</fullName>
        <ecNumber evidence="10">2.2.1.1</ecNumber>
    </submittedName>
</protein>
<evidence type="ECO:0000313" key="10">
    <source>
        <dbReference type="EMBL" id="MDQ0514302.1"/>
    </source>
</evidence>
<dbReference type="Gene3D" id="3.40.50.970">
    <property type="match status" value="2"/>
</dbReference>
<gene>
    <name evidence="10" type="ORF">J2Z62_000740</name>
</gene>
<dbReference type="Pfam" id="PF02779">
    <property type="entry name" value="Transket_pyr"/>
    <property type="match status" value="1"/>
</dbReference>
<keyword evidence="7" id="KW-0786">Thiamine pyrophosphate</keyword>
<dbReference type="InterPro" id="IPR020826">
    <property type="entry name" value="Transketolase_BS"/>
</dbReference>
<dbReference type="Gene3D" id="3.40.50.920">
    <property type="match status" value="1"/>
</dbReference>
<dbReference type="InterPro" id="IPR033247">
    <property type="entry name" value="Transketolase_fam"/>
</dbReference>
<evidence type="ECO:0000256" key="2">
    <source>
        <dbReference type="ARBA" id="ARBA00001964"/>
    </source>
</evidence>
<evidence type="ECO:0000256" key="7">
    <source>
        <dbReference type="ARBA" id="ARBA00023052"/>
    </source>
</evidence>
<dbReference type="SUPFAM" id="SSF52922">
    <property type="entry name" value="TK C-terminal domain-like"/>
    <property type="match status" value="1"/>
</dbReference>
<dbReference type="InterPro" id="IPR009014">
    <property type="entry name" value="Transketo_C/PFOR_II"/>
</dbReference>
<dbReference type="RefSeq" id="WP_256547819.1">
    <property type="nucleotide sequence ID" value="NZ_CP101809.1"/>
</dbReference>
<evidence type="ECO:0000256" key="5">
    <source>
        <dbReference type="ARBA" id="ARBA00022723"/>
    </source>
</evidence>
<comment type="cofactor">
    <cofactor evidence="1">
        <name>Mg(2+)</name>
        <dbReference type="ChEBI" id="CHEBI:18420"/>
    </cofactor>
</comment>
<evidence type="ECO:0000256" key="8">
    <source>
        <dbReference type="ARBA" id="ARBA00049473"/>
    </source>
</evidence>
<comment type="caution">
    <text evidence="10">The sequence shown here is derived from an EMBL/GenBank/DDBJ whole genome shotgun (WGS) entry which is preliminary data.</text>
</comment>
<keyword evidence="6" id="KW-0460">Magnesium</keyword>
<sequence>MSNQLLKAINAIRVVGVEAVAAANSGHPGIVLGAAPILATLFANHINFDVKDPHYFNRDRFVLSAGHGSALLYALFAAIQMKDVHVGDLKNFRQLNSVYAGHPERNHLPGVEMTTGPLGQGVGAAVGMAIAEAHLSALFKANNQSVVDHYTYCLFGDGDFQEGIFHEALSVAAYYNLSKLILIYDSNNIQLDGPTSGSEILDHQKYFEAFNIDYHLVTDGDDPVAIDQALQAAKAANRPSVIEVKTVIGAHSPKANSSAVHGAPLSAEEIVCLRENLEYTAAPFSYDAAVYQAFDGLHTRTQATKEQYQERLEALATTDPEQFGLFNQISHNEFDLSFTETALALNYVNEASRNIVGDVYQLVTKTNPTLITLNADLSVSTKIIHKNQPFASATDHAAPNWNMGVRELAMQAINNGISAHGGVLAAGSTFLAFADYTKPAIRLGAINELNTLTVFSHDSITVGEDGPTHQPIEQLAMLRATPHVYVARPSNVAETTAALELWLQKDAKNPVVITSSRAPFKIIESNMKDVRRGAYVIYGTAYTQPDVMLYATGSEVELAVQLAEFLETKNLTVQVVSFWCTKLFDEQDIEYKKSILQHRYTFSLEFGATLGWKKYARYSWGIDRFGLSAPAGDVVKALNFLVEKMANRVLKIVQK</sequence>
<dbReference type="PROSITE" id="PS00801">
    <property type="entry name" value="TRANSKETOLASE_1"/>
    <property type="match status" value="1"/>
</dbReference>
<dbReference type="EMBL" id="JAUSWO010000001">
    <property type="protein sequence ID" value="MDQ0514302.1"/>
    <property type="molecule type" value="Genomic_DNA"/>
</dbReference>